<evidence type="ECO:0000313" key="3">
    <source>
        <dbReference type="EMBL" id="TDG44033.1"/>
    </source>
</evidence>
<feature type="region of interest" description="Disordered" evidence="1">
    <location>
        <begin position="285"/>
        <end position="318"/>
    </location>
</feature>
<evidence type="ECO:0000313" key="4">
    <source>
        <dbReference type="Proteomes" id="UP000295192"/>
    </source>
</evidence>
<feature type="region of interest" description="Disordered" evidence="1">
    <location>
        <begin position="450"/>
        <end position="476"/>
    </location>
</feature>
<dbReference type="EMBL" id="LSRL02000120">
    <property type="protein sequence ID" value="TDG44033.1"/>
    <property type="molecule type" value="Genomic_DNA"/>
</dbReference>
<proteinExistence type="predicted"/>
<accession>A0A484B5J8</accession>
<protein>
    <submittedName>
        <fullName evidence="3">Uncharacterized protein</fullName>
    </submittedName>
</protein>
<feature type="chain" id="PRO_5019824546" evidence="2">
    <location>
        <begin position="28"/>
        <end position="536"/>
    </location>
</feature>
<organism evidence="3 4">
    <name type="scientific">Drosophila navojoa</name>
    <name type="common">Fruit fly</name>
    <dbReference type="NCBI Taxonomy" id="7232"/>
    <lineage>
        <taxon>Eukaryota</taxon>
        <taxon>Metazoa</taxon>
        <taxon>Ecdysozoa</taxon>
        <taxon>Arthropoda</taxon>
        <taxon>Hexapoda</taxon>
        <taxon>Insecta</taxon>
        <taxon>Pterygota</taxon>
        <taxon>Neoptera</taxon>
        <taxon>Endopterygota</taxon>
        <taxon>Diptera</taxon>
        <taxon>Brachycera</taxon>
        <taxon>Muscomorpha</taxon>
        <taxon>Ephydroidea</taxon>
        <taxon>Drosophilidae</taxon>
        <taxon>Drosophila</taxon>
    </lineage>
</organism>
<evidence type="ECO:0000256" key="1">
    <source>
        <dbReference type="SAM" id="MobiDB-lite"/>
    </source>
</evidence>
<name>A0A484B5J8_DRONA</name>
<gene>
    <name evidence="3" type="ORF">AWZ03_009522</name>
</gene>
<sequence length="536" mass="57106">MNNTGQLQALLLLVLLICACSWSSTSARPGGVKLQAQLVRAISAYRRLERSLPPEELRALTGLGLLNGARQTKEQMEQHLVQAIKELLRQTAAEPDNDILPRIDAIEQQMSRDQQALKILGSVMDVLCDDKDEQQFRREVHSVLKEQQQQQQLQLQALLSEEQQEVGRRLGQLRCHILEQVPQMKTELDTKIERTLHYLLKHATAGGPLDRASHKVLHKRAVDEAKSPDNIRDQIEAMLQDKAKLMEDDFRENLVVQHFEKSDEGNNAAQSENEFDELENASRNITAKAKIPTNAKQEDDVGSAELGGDDDGPGGGGGGGGGLVGLIGSLSGGEGGSDVGALIGALTGLVSTLFGPGGLDIESLISTATSLISGLLAGNKNFGTVLGQYVGTAFDGLSGGGGAINNGQFLGNFVGTVLASLSADPDDEGPPQPLTFTKNFLSAFLESKLRPPEASEERHGSAELPRQKKKEAQGSGGFDSNGFIKQIASHLVSSALGLLLNASLGASGGASHASTGLFASSSHHMKPAEGRSWTEV</sequence>
<dbReference type="STRING" id="7232.A0A484B5J8"/>
<dbReference type="AlphaFoldDB" id="A0A484B5J8"/>
<dbReference type="OrthoDB" id="7488383at2759"/>
<dbReference type="OMA" id="QLRCHIL"/>
<reference evidence="3 4" key="1">
    <citation type="journal article" date="2019" name="J. Hered.">
        <title>An Improved Genome Assembly for Drosophila navojoa, the Basal Species in the mojavensis Cluster.</title>
        <authorList>
            <person name="Vanderlinde T."/>
            <person name="Dupim E.G."/>
            <person name="Nazario-Yepiz N.O."/>
            <person name="Carvalho A.B."/>
        </authorList>
    </citation>
    <scope>NUCLEOTIDE SEQUENCE [LARGE SCALE GENOMIC DNA]</scope>
    <source>
        <strain evidence="3">Navoj_Jal97</strain>
        <tissue evidence="3">Whole organism</tissue>
    </source>
</reference>
<comment type="caution">
    <text evidence="3">The sequence shown here is derived from an EMBL/GenBank/DDBJ whole genome shotgun (WGS) entry which is preliminary data.</text>
</comment>
<evidence type="ECO:0000256" key="2">
    <source>
        <dbReference type="SAM" id="SignalP"/>
    </source>
</evidence>
<dbReference type="Proteomes" id="UP000295192">
    <property type="component" value="Unassembled WGS sequence"/>
</dbReference>
<keyword evidence="2" id="KW-0732">Signal</keyword>
<keyword evidence="4" id="KW-1185">Reference proteome</keyword>
<feature type="signal peptide" evidence="2">
    <location>
        <begin position="1"/>
        <end position="27"/>
    </location>
</feature>
<feature type="compositionally biased region" description="Basic and acidic residues" evidence="1">
    <location>
        <begin position="450"/>
        <end position="461"/>
    </location>
</feature>